<evidence type="ECO:0000313" key="3">
    <source>
        <dbReference type="Proteomes" id="UP001403385"/>
    </source>
</evidence>
<keyword evidence="3" id="KW-1185">Reference proteome</keyword>
<feature type="transmembrane region" description="Helical" evidence="1">
    <location>
        <begin position="159"/>
        <end position="177"/>
    </location>
</feature>
<name>A0AAW9S4R7_9BACT</name>
<dbReference type="Proteomes" id="UP001403385">
    <property type="component" value="Unassembled WGS sequence"/>
</dbReference>
<gene>
    <name evidence="2" type="ORF">AAG747_11365</name>
</gene>
<keyword evidence="2" id="KW-0378">Hydrolase</keyword>
<dbReference type="InterPro" id="IPR053170">
    <property type="entry name" value="Transcription_regulator"/>
</dbReference>
<dbReference type="GO" id="GO:0016787">
    <property type="term" value="F:hydrolase activity"/>
    <property type="evidence" value="ECO:0007669"/>
    <property type="project" value="UniProtKB-KW"/>
</dbReference>
<accession>A0AAW9S4R7</accession>
<dbReference type="PANTHER" id="PTHR40031">
    <property type="entry name" value="HYPOTHETICAL MEMBRANE SPANNING PROTEIN"/>
    <property type="match status" value="1"/>
</dbReference>
<dbReference type="EMBL" id="JBDKWZ010000005">
    <property type="protein sequence ID" value="MEN7548512.1"/>
    <property type="molecule type" value="Genomic_DNA"/>
</dbReference>
<sequence>MDSLTQIVLGASVGEAVCGRKIGNKALLWGAIAGTIPDLDVIANNFLDVVGQLSFHRSITHSFLFAIFAAPLFGWLLHKIYPKSQATFRDWSWLFFWGFVTHSLLDCFTTWGTQLFYPFSREGIAFYTVFVVDPFYTLPFLILVISVLFFKRSHPKRSFLNWTGIALSSGYLLFAVVSKQMANRVFEKNLSEQGIAYSDYISKPTPLNALLWAITVETQEGYYTGFYSLLDANDQVKFTFSPKNHQLLQPYLGNPKVQRLLEVTKGYYTVQEAPEGYYINDLRFGKFNGWQGSEDGHFVFVYHLIDKENELRFEQKEYKFRPDGEYLLAFFNRIMGEKG</sequence>
<proteinExistence type="predicted"/>
<protein>
    <submittedName>
        <fullName evidence="2">Metal-dependent hydrolase</fullName>
    </submittedName>
</protein>
<feature type="transmembrane region" description="Helical" evidence="1">
    <location>
        <begin position="124"/>
        <end position="150"/>
    </location>
</feature>
<dbReference type="InterPro" id="IPR007404">
    <property type="entry name" value="YdjM-like"/>
</dbReference>
<dbReference type="AlphaFoldDB" id="A0AAW9S4R7"/>
<organism evidence="2 3">
    <name type="scientific">Rapidithrix thailandica</name>
    <dbReference type="NCBI Taxonomy" id="413964"/>
    <lineage>
        <taxon>Bacteria</taxon>
        <taxon>Pseudomonadati</taxon>
        <taxon>Bacteroidota</taxon>
        <taxon>Cytophagia</taxon>
        <taxon>Cytophagales</taxon>
        <taxon>Flammeovirgaceae</taxon>
        <taxon>Rapidithrix</taxon>
    </lineage>
</organism>
<keyword evidence="1" id="KW-0472">Membrane</keyword>
<dbReference type="RefSeq" id="WP_346821290.1">
    <property type="nucleotide sequence ID" value="NZ_JBDKWZ010000005.1"/>
</dbReference>
<reference evidence="2 3" key="1">
    <citation type="submission" date="2024-04" db="EMBL/GenBank/DDBJ databases">
        <title>Novel genus in family Flammeovirgaceae.</title>
        <authorList>
            <person name="Nguyen T.H."/>
            <person name="Vuong T.Q."/>
            <person name="Le H."/>
            <person name="Kim S.-G."/>
        </authorList>
    </citation>
    <scope>NUCLEOTIDE SEQUENCE [LARGE SCALE GENOMIC DNA]</scope>
    <source>
        <strain evidence="2 3">JCM 23209</strain>
    </source>
</reference>
<evidence type="ECO:0000256" key="1">
    <source>
        <dbReference type="SAM" id="Phobius"/>
    </source>
</evidence>
<keyword evidence="1" id="KW-1133">Transmembrane helix</keyword>
<evidence type="ECO:0000313" key="2">
    <source>
        <dbReference type="EMBL" id="MEN7548512.1"/>
    </source>
</evidence>
<comment type="caution">
    <text evidence="2">The sequence shown here is derived from an EMBL/GenBank/DDBJ whole genome shotgun (WGS) entry which is preliminary data.</text>
</comment>
<feature type="transmembrane region" description="Helical" evidence="1">
    <location>
        <begin position="63"/>
        <end position="81"/>
    </location>
</feature>
<dbReference type="PANTHER" id="PTHR40031:SF1">
    <property type="entry name" value="MEMBRANE-BOUND METAL-DEPENDENT HYDROLASE"/>
    <property type="match status" value="1"/>
</dbReference>
<keyword evidence="1" id="KW-0812">Transmembrane</keyword>
<feature type="transmembrane region" description="Helical" evidence="1">
    <location>
        <begin position="93"/>
        <end position="112"/>
    </location>
</feature>
<dbReference type="Pfam" id="PF04307">
    <property type="entry name" value="YdjM"/>
    <property type="match status" value="1"/>
</dbReference>